<keyword evidence="1" id="KW-0812">Transmembrane</keyword>
<keyword evidence="1" id="KW-1133">Transmembrane helix</keyword>
<feature type="transmembrane region" description="Helical" evidence="1">
    <location>
        <begin position="20"/>
        <end position="39"/>
    </location>
</feature>
<comment type="caution">
    <text evidence="3">The sequence shown here is derived from an EMBL/GenBank/DDBJ whole genome shotgun (WGS) entry which is preliminary data.</text>
</comment>
<dbReference type="SUPFAM" id="SSF48452">
    <property type="entry name" value="TPR-like"/>
    <property type="match status" value="1"/>
</dbReference>
<protein>
    <recommendedName>
        <fullName evidence="2">MalT-like TPR region domain-containing protein</fullName>
    </recommendedName>
</protein>
<dbReference type="InterPro" id="IPR041617">
    <property type="entry name" value="TPR_MalT"/>
</dbReference>
<dbReference type="Gene3D" id="1.25.40.10">
    <property type="entry name" value="Tetratricopeptide repeat domain"/>
    <property type="match status" value="1"/>
</dbReference>
<evidence type="ECO:0000256" key="1">
    <source>
        <dbReference type="SAM" id="Phobius"/>
    </source>
</evidence>
<sequence>MKSLDIKPNSTIPQIRTFEAIVLLRACLFLGITTEALMLGEKLLQAALSANNPRNLIVINLLLAQIHRKQGDVVEALDKLDRALAEAHEHGYVQMVVDEGAALSVLLKQYRKQRRLKDYPELREFSGMIAKAIPKDEIYDAASSPITASLTRQENRVFQLLVSAVRLICCSSSSR</sequence>
<reference evidence="4" key="1">
    <citation type="journal article" date="2019" name="Int. J. Syst. Evol. Microbiol.">
        <title>The Global Catalogue of Microorganisms (GCM) 10K type strain sequencing project: providing services to taxonomists for standard genome sequencing and annotation.</title>
        <authorList>
            <consortium name="The Broad Institute Genomics Platform"/>
            <consortium name="The Broad Institute Genome Sequencing Center for Infectious Disease"/>
            <person name="Wu L."/>
            <person name="Ma J."/>
        </authorList>
    </citation>
    <scope>NUCLEOTIDE SEQUENCE [LARGE SCALE GENOMIC DNA]</scope>
    <source>
        <strain evidence="4">CCUG 49571</strain>
    </source>
</reference>
<evidence type="ECO:0000313" key="3">
    <source>
        <dbReference type="EMBL" id="MFC4598101.1"/>
    </source>
</evidence>
<gene>
    <name evidence="3" type="ORF">ACFO3S_07585</name>
</gene>
<name>A0ABV9F8M7_9BACL</name>
<evidence type="ECO:0000259" key="2">
    <source>
        <dbReference type="Pfam" id="PF17874"/>
    </source>
</evidence>
<accession>A0ABV9F8M7</accession>
<proteinExistence type="predicted"/>
<keyword evidence="1" id="KW-0472">Membrane</keyword>
<feature type="domain" description="MalT-like TPR region" evidence="2">
    <location>
        <begin position="10"/>
        <end position="113"/>
    </location>
</feature>
<dbReference type="RefSeq" id="WP_378094006.1">
    <property type="nucleotide sequence ID" value="NZ_JBHSEP010000004.1"/>
</dbReference>
<dbReference type="EMBL" id="JBHSEP010000004">
    <property type="protein sequence ID" value="MFC4598101.1"/>
    <property type="molecule type" value="Genomic_DNA"/>
</dbReference>
<evidence type="ECO:0000313" key="4">
    <source>
        <dbReference type="Proteomes" id="UP001596028"/>
    </source>
</evidence>
<organism evidence="3 4">
    <name type="scientific">Cohnella hongkongensis</name>
    <dbReference type="NCBI Taxonomy" id="178337"/>
    <lineage>
        <taxon>Bacteria</taxon>
        <taxon>Bacillati</taxon>
        <taxon>Bacillota</taxon>
        <taxon>Bacilli</taxon>
        <taxon>Bacillales</taxon>
        <taxon>Paenibacillaceae</taxon>
        <taxon>Cohnella</taxon>
    </lineage>
</organism>
<dbReference type="Proteomes" id="UP001596028">
    <property type="component" value="Unassembled WGS sequence"/>
</dbReference>
<keyword evidence="4" id="KW-1185">Reference proteome</keyword>
<dbReference type="InterPro" id="IPR011990">
    <property type="entry name" value="TPR-like_helical_dom_sf"/>
</dbReference>
<dbReference type="Pfam" id="PF17874">
    <property type="entry name" value="TPR_MalT"/>
    <property type="match status" value="1"/>
</dbReference>